<dbReference type="RefSeq" id="WP_215863917.1">
    <property type="nucleotide sequence ID" value="NZ_JABELD010000066.1"/>
</dbReference>
<keyword evidence="5" id="KW-1185">Reference proteome</keyword>
<proteinExistence type="predicted"/>
<comment type="caution">
    <text evidence="4">The sequence shown here is derived from an EMBL/GenBank/DDBJ whole genome shotgun (WGS) entry which is preliminary data.</text>
</comment>
<evidence type="ECO:0000313" key="4">
    <source>
        <dbReference type="EMBL" id="MBU2738969.1"/>
    </source>
</evidence>
<accession>A0ABS5ZQM8</accession>
<keyword evidence="1" id="KW-0812">Transmembrane</keyword>
<organism evidence="4 5">
    <name type="scientific">Acidithiobacillus concretivorus</name>
    <dbReference type="NCBI Taxonomy" id="3063952"/>
    <lineage>
        <taxon>Bacteria</taxon>
        <taxon>Pseudomonadati</taxon>
        <taxon>Pseudomonadota</taxon>
        <taxon>Acidithiobacillia</taxon>
        <taxon>Acidithiobacillales</taxon>
        <taxon>Acidithiobacillaceae</taxon>
        <taxon>Acidithiobacillus</taxon>
    </lineage>
</organism>
<feature type="domain" description="DUF2134" evidence="3">
    <location>
        <begin position="62"/>
        <end position="147"/>
    </location>
</feature>
<keyword evidence="1" id="KW-0472">Membrane</keyword>
<evidence type="ECO:0008006" key="6">
    <source>
        <dbReference type="Google" id="ProtNLM"/>
    </source>
</evidence>
<dbReference type="Proteomes" id="UP001197028">
    <property type="component" value="Unassembled WGS sequence"/>
</dbReference>
<dbReference type="InterPro" id="IPR018705">
    <property type="entry name" value="DUF2134_membrane"/>
</dbReference>
<evidence type="ECO:0000259" key="2">
    <source>
        <dbReference type="Pfam" id="PF07811"/>
    </source>
</evidence>
<dbReference type="InterPro" id="IPR012495">
    <property type="entry name" value="TadE-like_dom"/>
</dbReference>
<feature type="transmembrane region" description="Helical" evidence="1">
    <location>
        <begin position="20"/>
        <end position="38"/>
    </location>
</feature>
<evidence type="ECO:0000256" key="1">
    <source>
        <dbReference type="SAM" id="Phobius"/>
    </source>
</evidence>
<sequence>MKNGHLRHKESRNDEKGSLVIMTALVLPIVMLIVFGAIDISHAIYVQRHLQKIADMAAIAGAEDITGASTTAEQNAIANGFQTTAPGRQITVNTGNWNPDTQAAPSYFSTNVPSGSQKNAVQIQVSQQVPYFLFLGPPLTLHAQAIAWAPSMAGFTVSSQLLSLNTQQSAVLNALLGGLLGTQLNLGAVGYNGLLSTNITLGKLAQSLDVGNVKGLLQANLNLPGLYQGLLTALSNQQNGGVMASDAKGALQQLVNLNVPGSYQVPVGKLLNIKLADPNAAANAQVNLLNLITTAAMVANQGHFIDIPNLGVHLGGLVNLSLGLQVISPPSIAFGEPGQNPDGSWKTEAHTAQVALALHVQVLGALDGGALNIPIYLEVDPAQAHLTTLTCSVPQSNTRLRIGTNTGLLTAVIGNVHQDALGNTTKPLSAVAQPFNLVNVLGLVQVRMNPLTIPLSGQAGYNNTTYGYTPLNFTGTPAQTRTLDTNGLGNALGNTLQALKTQLQMPNSLDVKLLGQNLGLGNVAGTLLAVLNPLLLSSLTDLLNSVLAPILQLLGIQLGIATVDYNALSCGNAVLVY</sequence>
<feature type="domain" description="TadE-like" evidence="2">
    <location>
        <begin position="17"/>
        <end position="58"/>
    </location>
</feature>
<evidence type="ECO:0000313" key="5">
    <source>
        <dbReference type="Proteomes" id="UP001197028"/>
    </source>
</evidence>
<gene>
    <name evidence="4" type="ORF">HJG40_09275</name>
</gene>
<evidence type="ECO:0000259" key="3">
    <source>
        <dbReference type="Pfam" id="PF09977"/>
    </source>
</evidence>
<keyword evidence="1" id="KW-1133">Transmembrane helix</keyword>
<protein>
    <recommendedName>
        <fullName evidence="6">DUF2134 domain-containing protein</fullName>
    </recommendedName>
</protein>
<dbReference type="Pfam" id="PF09977">
    <property type="entry name" value="Tad_C"/>
    <property type="match status" value="1"/>
</dbReference>
<name>A0ABS5ZQM8_9PROT</name>
<dbReference type="EMBL" id="JABELD010000066">
    <property type="protein sequence ID" value="MBU2738969.1"/>
    <property type="molecule type" value="Genomic_DNA"/>
</dbReference>
<reference evidence="4 5" key="1">
    <citation type="journal article" date="2021" name="ISME J.">
        <title>Genomic evolution of the class Acidithiobacillia: deep-branching Proteobacteria living in extreme acidic conditions.</title>
        <authorList>
            <person name="Moya-Beltran A."/>
            <person name="Beard S."/>
            <person name="Rojas-Villalobos C."/>
            <person name="Issotta F."/>
            <person name="Gallardo Y."/>
            <person name="Ulloa R."/>
            <person name="Giaveno A."/>
            <person name="Degli Esposti M."/>
            <person name="Johnson D.B."/>
            <person name="Quatrini R."/>
        </authorList>
    </citation>
    <scope>NUCLEOTIDE SEQUENCE [LARGE SCALE GENOMIC DNA]</scope>
    <source>
        <strain evidence="4 5">ATCC 19703</strain>
    </source>
</reference>
<dbReference type="Pfam" id="PF07811">
    <property type="entry name" value="TadE"/>
    <property type="match status" value="1"/>
</dbReference>